<dbReference type="Gene3D" id="3.30.230.10">
    <property type="match status" value="1"/>
</dbReference>
<dbReference type="PANTHER" id="PTHR32039">
    <property type="entry name" value="MAGNESIUM-CHELATASE SUBUNIT CHLI"/>
    <property type="match status" value="1"/>
</dbReference>
<dbReference type="PANTHER" id="PTHR32039:SF7">
    <property type="entry name" value="COMPETENCE PROTEIN COMM"/>
    <property type="match status" value="1"/>
</dbReference>
<protein>
    <recommendedName>
        <fullName evidence="1">Magnesium chelatase ChlI-like catalytic domain-containing protein</fullName>
    </recommendedName>
</protein>
<accession>A0A382FXD4</accession>
<gene>
    <name evidence="2" type="ORF">METZ01_LOCUS220562</name>
</gene>
<proteinExistence type="predicted"/>
<name>A0A382FXD4_9ZZZZ</name>
<reference evidence="2" key="1">
    <citation type="submission" date="2018-05" db="EMBL/GenBank/DDBJ databases">
        <authorList>
            <person name="Lanie J.A."/>
            <person name="Ng W.-L."/>
            <person name="Kazmierczak K.M."/>
            <person name="Andrzejewski T.M."/>
            <person name="Davidsen T.M."/>
            <person name="Wayne K.J."/>
            <person name="Tettelin H."/>
            <person name="Glass J.I."/>
            <person name="Rusch D."/>
            <person name="Podicherti R."/>
            <person name="Tsui H.-C.T."/>
            <person name="Winkler M.E."/>
        </authorList>
    </citation>
    <scope>NUCLEOTIDE SEQUENCE</scope>
</reference>
<dbReference type="SUPFAM" id="SSF52540">
    <property type="entry name" value="P-loop containing nucleoside triphosphate hydrolases"/>
    <property type="match status" value="1"/>
</dbReference>
<dbReference type="AlphaFoldDB" id="A0A382FXD4"/>
<dbReference type="InterPro" id="IPR045006">
    <property type="entry name" value="CHLI-like"/>
</dbReference>
<feature type="non-terminal residue" evidence="2">
    <location>
        <position position="266"/>
    </location>
</feature>
<feature type="domain" description="Magnesium chelatase ChlI-like catalytic" evidence="1">
    <location>
        <begin position="193"/>
        <end position="260"/>
    </location>
</feature>
<dbReference type="InterPro" id="IPR027417">
    <property type="entry name" value="P-loop_NTPase"/>
</dbReference>
<sequence>MLANIHCAAVQGIAAHAVEVEVNDGYGETLVIIVGLPDAAVRESRDRVTTALTNSGFKMPLGRITINLAPADIRKEGPSFDLAIGVGMLAASEQIESTQLERIMMVGELALTGAVRRVKGVLPIALKAREIGMDGIMVPSDNAAEAAVVDGLKVYPVANLREAAAFLEGRETIEPKQVDLAELFAVQDIDGPDFADVKGQESVKRALEIAAAGGHNVLMIGPPGTGKSMLAKRLPGILPPLTLEEALEVTRVHSIVGQLQPGQALV</sequence>
<dbReference type="SUPFAM" id="SSF54211">
    <property type="entry name" value="Ribosomal protein S5 domain 2-like"/>
    <property type="match status" value="1"/>
</dbReference>
<dbReference type="Pfam" id="PF13541">
    <property type="entry name" value="ChlI"/>
    <property type="match status" value="1"/>
</dbReference>
<dbReference type="GO" id="GO:0005524">
    <property type="term" value="F:ATP binding"/>
    <property type="evidence" value="ECO:0007669"/>
    <property type="project" value="InterPro"/>
</dbReference>
<dbReference type="InterPro" id="IPR014721">
    <property type="entry name" value="Ribsml_uS5_D2-typ_fold_subgr"/>
</dbReference>
<organism evidence="2">
    <name type="scientific">marine metagenome</name>
    <dbReference type="NCBI Taxonomy" id="408172"/>
    <lineage>
        <taxon>unclassified sequences</taxon>
        <taxon>metagenomes</taxon>
        <taxon>ecological metagenomes</taxon>
    </lineage>
</organism>
<evidence type="ECO:0000313" key="2">
    <source>
        <dbReference type="EMBL" id="SVB67708.1"/>
    </source>
</evidence>
<dbReference type="Pfam" id="PF01078">
    <property type="entry name" value="Mg_chelatase"/>
    <property type="match status" value="1"/>
</dbReference>
<evidence type="ECO:0000259" key="1">
    <source>
        <dbReference type="Pfam" id="PF01078"/>
    </source>
</evidence>
<dbReference type="EMBL" id="UINC01052407">
    <property type="protein sequence ID" value="SVB67708.1"/>
    <property type="molecule type" value="Genomic_DNA"/>
</dbReference>
<dbReference type="InterPro" id="IPR020568">
    <property type="entry name" value="Ribosomal_Su5_D2-typ_SF"/>
</dbReference>
<dbReference type="Gene3D" id="3.40.50.300">
    <property type="entry name" value="P-loop containing nucleotide triphosphate hydrolases"/>
    <property type="match status" value="1"/>
</dbReference>
<dbReference type="InterPro" id="IPR000523">
    <property type="entry name" value="Mg_chelatse_chII-like_cat_dom"/>
</dbReference>